<dbReference type="SUPFAM" id="SSF50022">
    <property type="entry name" value="ISP domain"/>
    <property type="match status" value="1"/>
</dbReference>
<feature type="domain" description="Rieske" evidence="5">
    <location>
        <begin position="10"/>
        <end position="105"/>
    </location>
</feature>
<evidence type="ECO:0000259" key="5">
    <source>
        <dbReference type="PROSITE" id="PS51296"/>
    </source>
</evidence>
<evidence type="ECO:0000313" key="6">
    <source>
        <dbReference type="EMBL" id="WFP26130.1"/>
    </source>
</evidence>
<keyword evidence="1" id="KW-0001">2Fe-2S</keyword>
<evidence type="ECO:0000256" key="4">
    <source>
        <dbReference type="ARBA" id="ARBA00023014"/>
    </source>
</evidence>
<sequence length="122" mass="13007">MTSVSADAGVVVGQMDDLQIGESRAYALQDRQIAVFRLTDGTLRATDAVCPHRGGPLADGQFDLGKVVCPLHQYAFELADGRCTSDGIDSIGVYRVEDRDGDIVVWLGAPAGVGDKRMLPEV</sequence>
<dbReference type="PROSITE" id="PS51296">
    <property type="entry name" value="RIESKE"/>
    <property type="match status" value="1"/>
</dbReference>
<dbReference type="GO" id="GO:0004497">
    <property type="term" value="F:monooxygenase activity"/>
    <property type="evidence" value="ECO:0007669"/>
    <property type="project" value="UniProtKB-ARBA"/>
</dbReference>
<keyword evidence="2" id="KW-0479">Metal-binding</keyword>
<dbReference type="PANTHER" id="PTHR21496">
    <property type="entry name" value="FERREDOXIN-RELATED"/>
    <property type="match status" value="1"/>
</dbReference>
<dbReference type="GO" id="GO:0016705">
    <property type="term" value="F:oxidoreductase activity, acting on paired donors, with incorporation or reduction of molecular oxygen"/>
    <property type="evidence" value="ECO:0007669"/>
    <property type="project" value="UniProtKB-ARBA"/>
</dbReference>
<dbReference type="RefSeq" id="WP_068970435.1">
    <property type="nucleotide sequence ID" value="NZ_CP095552.1"/>
</dbReference>
<dbReference type="InterPro" id="IPR017941">
    <property type="entry name" value="Rieske_2Fe-2S"/>
</dbReference>
<dbReference type="EMBL" id="CP121270">
    <property type="protein sequence ID" value="WFP26130.1"/>
    <property type="molecule type" value="Genomic_DNA"/>
</dbReference>
<evidence type="ECO:0000256" key="3">
    <source>
        <dbReference type="ARBA" id="ARBA00023004"/>
    </source>
</evidence>
<keyword evidence="4" id="KW-0411">Iron-sulfur</keyword>
<dbReference type="AlphaFoldDB" id="A0AAX3TAB0"/>
<dbReference type="CDD" id="cd03467">
    <property type="entry name" value="Rieske"/>
    <property type="match status" value="1"/>
</dbReference>
<dbReference type="InterPro" id="IPR036922">
    <property type="entry name" value="Rieske_2Fe-2S_sf"/>
</dbReference>
<dbReference type="GO" id="GO:0046872">
    <property type="term" value="F:metal ion binding"/>
    <property type="evidence" value="ECO:0007669"/>
    <property type="project" value="UniProtKB-KW"/>
</dbReference>
<dbReference type="Pfam" id="PF00355">
    <property type="entry name" value="Rieske"/>
    <property type="match status" value="1"/>
</dbReference>
<keyword evidence="3" id="KW-0408">Iron</keyword>
<gene>
    <name evidence="6" type="ORF">P9A14_06400</name>
</gene>
<accession>A0AAX3TAB0</accession>
<evidence type="ECO:0000313" key="7">
    <source>
        <dbReference type="Proteomes" id="UP001213504"/>
    </source>
</evidence>
<dbReference type="Gene3D" id="2.102.10.10">
    <property type="entry name" value="Rieske [2Fe-2S] iron-sulphur domain"/>
    <property type="match status" value="1"/>
</dbReference>
<reference evidence="6" key="1">
    <citation type="submission" date="2023-04" db="EMBL/GenBank/DDBJ databases">
        <title>Complete genome sequence of a phthalic acid esters degrading bacterial strain.</title>
        <authorList>
            <person name="Weng L."/>
            <person name="Jia Y."/>
            <person name="Ren L."/>
        </authorList>
    </citation>
    <scope>NUCLEOTIDE SEQUENCE</scope>
    <source>
        <strain evidence="6">RL-LY01</strain>
    </source>
</reference>
<dbReference type="PANTHER" id="PTHR21496:SF23">
    <property type="entry name" value="3-PHENYLPROPIONATE_CINNAMIC ACID DIOXYGENASE FERREDOXIN SUBUNIT"/>
    <property type="match status" value="1"/>
</dbReference>
<evidence type="ECO:0000256" key="1">
    <source>
        <dbReference type="ARBA" id="ARBA00022714"/>
    </source>
</evidence>
<proteinExistence type="predicted"/>
<dbReference type="Proteomes" id="UP001213504">
    <property type="component" value="Chromosome"/>
</dbReference>
<dbReference type="GO" id="GO:0051537">
    <property type="term" value="F:2 iron, 2 sulfur cluster binding"/>
    <property type="evidence" value="ECO:0007669"/>
    <property type="project" value="UniProtKB-KW"/>
</dbReference>
<name>A0AAX3TAB0_9ACTN</name>
<organism evidence="6 7">
    <name type="scientific">Gordonia hongkongensis</name>
    <dbReference type="NCBI Taxonomy" id="1701090"/>
    <lineage>
        <taxon>Bacteria</taxon>
        <taxon>Bacillati</taxon>
        <taxon>Actinomycetota</taxon>
        <taxon>Actinomycetes</taxon>
        <taxon>Mycobacteriales</taxon>
        <taxon>Gordoniaceae</taxon>
        <taxon>Gordonia</taxon>
    </lineage>
</organism>
<evidence type="ECO:0000256" key="2">
    <source>
        <dbReference type="ARBA" id="ARBA00022723"/>
    </source>
</evidence>
<protein>
    <submittedName>
        <fullName evidence="6">Rieske (2Fe-2S) protein</fullName>
    </submittedName>
</protein>